<gene>
    <name evidence="2" type="ORF">FH063_002468</name>
</gene>
<dbReference type="GO" id="GO:0003677">
    <property type="term" value="F:DNA binding"/>
    <property type="evidence" value="ECO:0007669"/>
    <property type="project" value="InterPro"/>
</dbReference>
<name>A0A5B0KPS3_9PROT</name>
<dbReference type="EMBL" id="VEWN01000013">
    <property type="protein sequence ID" value="KAA1053886.1"/>
    <property type="molecule type" value="Genomic_DNA"/>
</dbReference>
<accession>A0A5B0KPS3</accession>
<evidence type="ECO:0008006" key="4">
    <source>
        <dbReference type="Google" id="ProtNLM"/>
    </source>
</evidence>
<dbReference type="AlphaFoldDB" id="A0A5B0KPS3"/>
<dbReference type="NCBIfam" id="TIGR01913">
    <property type="entry name" value="bet_lambda"/>
    <property type="match status" value="1"/>
</dbReference>
<dbReference type="RefSeq" id="WP_149650994.1">
    <property type="nucleotide sequence ID" value="NZ_VEWN01000013.1"/>
</dbReference>
<sequence>MGEVISLQPRIAYPAEAKNYGVNEATWRVLVESTFPSAKSAEGILLAVAYCQARKLDIMKRPVSIVPMWSSALNRYVETVWPGINELQTTAARTGEFAGIDAPIYGTEMTETFTGLVKDESGPRGSKKTETVTLKFPEWCEVTVYRLVGGVRCPFTARIYWMETYSRKGSRSVLPTEMWVKRPKGQLAKCAKADALRAAFPEECGGYSAEEMDGKVIEADEADISRRRKQEASQSASVTDIDPETGEVLDGKPVTDEKPDLSQVGADVKELVGKLVRRALPNGAWETAIGYATEKLQGNDLVYAKYALRQAERSEAVPATVRSNTMELIQRAGVAGAWRGAKEYLSKLHKDGKLNGLEFEYAQTALELAEAEAAATAAAMQEAV</sequence>
<dbReference type="Proteomes" id="UP000325333">
    <property type="component" value="Unassembled WGS sequence"/>
</dbReference>
<feature type="compositionally biased region" description="Basic and acidic residues" evidence="1">
    <location>
        <begin position="249"/>
        <end position="259"/>
    </location>
</feature>
<evidence type="ECO:0000313" key="3">
    <source>
        <dbReference type="Proteomes" id="UP000325333"/>
    </source>
</evidence>
<dbReference type="Pfam" id="PF03837">
    <property type="entry name" value="RecT"/>
    <property type="match status" value="1"/>
</dbReference>
<protein>
    <recommendedName>
        <fullName evidence="4">Phage recombination protein Bet</fullName>
    </recommendedName>
</protein>
<comment type="caution">
    <text evidence="2">The sequence shown here is derived from an EMBL/GenBank/DDBJ whole genome shotgun (WGS) entry which is preliminary data.</text>
</comment>
<proteinExistence type="predicted"/>
<dbReference type="InterPro" id="IPR018330">
    <property type="entry name" value="RecT_fam"/>
</dbReference>
<evidence type="ECO:0000256" key="1">
    <source>
        <dbReference type="SAM" id="MobiDB-lite"/>
    </source>
</evidence>
<organism evidence="2 3">
    <name type="scientific">Azospirillum argentinense</name>
    <dbReference type="NCBI Taxonomy" id="2970906"/>
    <lineage>
        <taxon>Bacteria</taxon>
        <taxon>Pseudomonadati</taxon>
        <taxon>Pseudomonadota</taxon>
        <taxon>Alphaproteobacteria</taxon>
        <taxon>Rhodospirillales</taxon>
        <taxon>Azospirillaceae</taxon>
        <taxon>Azospirillum</taxon>
    </lineage>
</organism>
<dbReference type="GO" id="GO:0006310">
    <property type="term" value="P:DNA recombination"/>
    <property type="evidence" value="ECO:0007669"/>
    <property type="project" value="InterPro"/>
</dbReference>
<feature type="region of interest" description="Disordered" evidence="1">
    <location>
        <begin position="221"/>
        <end position="259"/>
    </location>
</feature>
<reference evidence="2 3" key="1">
    <citation type="submission" date="2019-07" db="EMBL/GenBank/DDBJ databases">
        <title>Genome sequencing of the stress-tolerant strain Azospirillum brasilense Az19.</title>
        <authorList>
            <person name="Maroniche G.A."/>
            <person name="Garcia J.E."/>
            <person name="Pagnussat L."/>
            <person name="Amenta M."/>
            <person name="Creus C.M."/>
        </authorList>
    </citation>
    <scope>NUCLEOTIDE SEQUENCE [LARGE SCALE GENOMIC DNA]</scope>
    <source>
        <strain evidence="2 3">Az19</strain>
    </source>
</reference>
<evidence type="ECO:0000313" key="2">
    <source>
        <dbReference type="EMBL" id="KAA1053886.1"/>
    </source>
</evidence>
<dbReference type="InterPro" id="IPR010183">
    <property type="entry name" value="Phage_lambda_Bet"/>
</dbReference>